<accession>A0A438MGI9</accession>
<reference evidence="1 2" key="1">
    <citation type="submission" date="2019-01" db="EMBL/GenBank/DDBJ databases">
        <title>Sequencing the genomes of 1000 actinobacteria strains.</title>
        <authorList>
            <person name="Klenk H.-P."/>
        </authorList>
    </citation>
    <scope>NUCLEOTIDE SEQUENCE [LARGE SCALE GENOMIC DNA]</scope>
    <source>
        <strain evidence="1 2">DSM 43925</strain>
    </source>
</reference>
<dbReference type="Proteomes" id="UP000284824">
    <property type="component" value="Unassembled WGS sequence"/>
</dbReference>
<gene>
    <name evidence="1" type="ORF">EDD27_7733</name>
</gene>
<protein>
    <submittedName>
        <fullName evidence="1">Uncharacterized protein</fullName>
    </submittedName>
</protein>
<sequence>MATDVKIVRLYVSSVANGTVDDTPNEVGGNPRSPFHLMLQADASDSAGDNKVNYRLIISARSTSGNTTTFATRVLNEQAGVPGDDWRSVGPQANNNGYVKQSTYTINAADFQANGLYEFVAVLRLGDGSVSTARSNEFFIS</sequence>
<evidence type="ECO:0000313" key="1">
    <source>
        <dbReference type="EMBL" id="RVX44960.1"/>
    </source>
</evidence>
<name>A0A438MGI9_9ACTN</name>
<dbReference type="EMBL" id="SAUN01000001">
    <property type="protein sequence ID" value="RVX44960.1"/>
    <property type="molecule type" value="Genomic_DNA"/>
</dbReference>
<comment type="caution">
    <text evidence="1">The sequence shown here is derived from an EMBL/GenBank/DDBJ whole genome shotgun (WGS) entry which is preliminary data.</text>
</comment>
<organism evidence="1 2">
    <name type="scientific">Nonomuraea polychroma</name>
    <dbReference type="NCBI Taxonomy" id="46176"/>
    <lineage>
        <taxon>Bacteria</taxon>
        <taxon>Bacillati</taxon>
        <taxon>Actinomycetota</taxon>
        <taxon>Actinomycetes</taxon>
        <taxon>Streptosporangiales</taxon>
        <taxon>Streptosporangiaceae</taxon>
        <taxon>Nonomuraea</taxon>
    </lineage>
</organism>
<proteinExistence type="predicted"/>
<dbReference type="AlphaFoldDB" id="A0A438MGI9"/>
<keyword evidence="2" id="KW-1185">Reference proteome</keyword>
<evidence type="ECO:0000313" key="2">
    <source>
        <dbReference type="Proteomes" id="UP000284824"/>
    </source>
</evidence>